<dbReference type="GO" id="GO:0031593">
    <property type="term" value="F:polyubiquitin modification-dependent protein binding"/>
    <property type="evidence" value="ECO:0007669"/>
    <property type="project" value="TreeGrafter"/>
</dbReference>
<dbReference type="Proteomes" id="UP000821866">
    <property type="component" value="Unassembled WGS sequence"/>
</dbReference>
<sequence>MQKFVYHNFHDEVASYRTHWWRCDGPCQHRRPFFGIVKRAMNRAPSDKDPWWADHLRTCGGRFTKIREPEPKIPKNKKRDGVLPGSNG</sequence>
<protein>
    <recommendedName>
        <fullName evidence="2">Spartan-like zinc binding domain-containing protein</fullName>
    </recommendedName>
</protein>
<dbReference type="Pfam" id="PF22934">
    <property type="entry name" value="SPRTN_ZBD"/>
    <property type="match status" value="1"/>
</dbReference>
<proteinExistence type="predicted"/>
<reference evidence="3" key="2">
    <citation type="submission" date="2021-09" db="EMBL/GenBank/DDBJ databases">
        <authorList>
            <person name="Jia N."/>
            <person name="Wang J."/>
            <person name="Shi W."/>
            <person name="Du L."/>
            <person name="Sun Y."/>
            <person name="Zhan W."/>
            <person name="Jiang J."/>
            <person name="Wang Q."/>
            <person name="Zhang B."/>
            <person name="Ji P."/>
            <person name="Sakyi L.B."/>
            <person name="Cui X."/>
            <person name="Yuan T."/>
            <person name="Jiang B."/>
            <person name="Yang W."/>
            <person name="Lam T.T.-Y."/>
            <person name="Chang Q."/>
            <person name="Ding S."/>
            <person name="Wang X."/>
            <person name="Zhu J."/>
            <person name="Ruan X."/>
            <person name="Zhao L."/>
            <person name="Wei J."/>
            <person name="Que T."/>
            <person name="Du C."/>
            <person name="Cheng J."/>
            <person name="Dai P."/>
            <person name="Han X."/>
            <person name="Huang E."/>
            <person name="Gao Y."/>
            <person name="Liu J."/>
            <person name="Shao H."/>
            <person name="Ye R."/>
            <person name="Li L."/>
            <person name="Wei W."/>
            <person name="Wang X."/>
            <person name="Wang C."/>
            <person name="Huo Q."/>
            <person name="Li W."/>
            <person name="Guo W."/>
            <person name="Chen H."/>
            <person name="Chen S."/>
            <person name="Zhou L."/>
            <person name="Zhou L."/>
            <person name="Ni X."/>
            <person name="Tian J."/>
            <person name="Zhou Y."/>
            <person name="Sheng Y."/>
            <person name="Liu T."/>
            <person name="Pan Y."/>
            <person name="Xia L."/>
            <person name="Li J."/>
            <person name="Zhao F."/>
            <person name="Cao W."/>
        </authorList>
    </citation>
    <scope>NUCLEOTIDE SEQUENCE</scope>
    <source>
        <strain evidence="3">Rmic-2018</strain>
        <tissue evidence="3">Larvae</tissue>
    </source>
</reference>
<dbReference type="GO" id="GO:0005634">
    <property type="term" value="C:nucleus"/>
    <property type="evidence" value="ECO:0007669"/>
    <property type="project" value="TreeGrafter"/>
</dbReference>
<dbReference type="PANTHER" id="PTHR21220">
    <property type="entry name" value="DNA-DEPENDENT METALLOPROTEASE SPRTN"/>
    <property type="match status" value="1"/>
</dbReference>
<dbReference type="PANTHER" id="PTHR21220:SF0">
    <property type="entry name" value="DNA-DEPENDENT METALLOPROTEASE SPRTN"/>
    <property type="match status" value="1"/>
</dbReference>
<dbReference type="GO" id="GO:0003697">
    <property type="term" value="F:single-stranded DNA binding"/>
    <property type="evidence" value="ECO:0007669"/>
    <property type="project" value="InterPro"/>
</dbReference>
<dbReference type="EMBL" id="JABSTU010006805">
    <property type="protein sequence ID" value="KAH7932282.1"/>
    <property type="molecule type" value="Genomic_DNA"/>
</dbReference>
<gene>
    <name evidence="3" type="ORF">HPB51_029423</name>
</gene>
<dbReference type="InterPro" id="IPR055220">
    <property type="entry name" value="SPRTN_ZBD"/>
</dbReference>
<evidence type="ECO:0000259" key="2">
    <source>
        <dbReference type="Pfam" id="PF22934"/>
    </source>
</evidence>
<feature type="domain" description="Spartan-like zinc binding" evidence="2">
    <location>
        <begin position="18"/>
        <end position="65"/>
    </location>
</feature>
<keyword evidence="4" id="KW-1185">Reference proteome</keyword>
<dbReference type="InterPro" id="IPR044245">
    <property type="entry name" value="Spartan"/>
</dbReference>
<evidence type="ECO:0000256" key="1">
    <source>
        <dbReference type="SAM" id="MobiDB-lite"/>
    </source>
</evidence>
<feature type="region of interest" description="Disordered" evidence="1">
    <location>
        <begin position="66"/>
        <end position="88"/>
    </location>
</feature>
<comment type="caution">
    <text evidence="3">The sequence shown here is derived from an EMBL/GenBank/DDBJ whole genome shotgun (WGS) entry which is preliminary data.</text>
</comment>
<accession>A0A9J6CUS7</accession>
<dbReference type="AlphaFoldDB" id="A0A9J6CUS7"/>
<reference evidence="3" key="1">
    <citation type="journal article" date="2020" name="Cell">
        <title>Large-Scale Comparative Analyses of Tick Genomes Elucidate Their Genetic Diversity and Vector Capacities.</title>
        <authorList>
            <consortium name="Tick Genome and Microbiome Consortium (TIGMIC)"/>
            <person name="Jia N."/>
            <person name="Wang J."/>
            <person name="Shi W."/>
            <person name="Du L."/>
            <person name="Sun Y."/>
            <person name="Zhan W."/>
            <person name="Jiang J.F."/>
            <person name="Wang Q."/>
            <person name="Zhang B."/>
            <person name="Ji P."/>
            <person name="Bell-Sakyi L."/>
            <person name="Cui X.M."/>
            <person name="Yuan T.T."/>
            <person name="Jiang B.G."/>
            <person name="Yang W.F."/>
            <person name="Lam T.T."/>
            <person name="Chang Q.C."/>
            <person name="Ding S.J."/>
            <person name="Wang X.J."/>
            <person name="Zhu J.G."/>
            <person name="Ruan X.D."/>
            <person name="Zhao L."/>
            <person name="Wei J.T."/>
            <person name="Ye R.Z."/>
            <person name="Que T.C."/>
            <person name="Du C.H."/>
            <person name="Zhou Y.H."/>
            <person name="Cheng J.X."/>
            <person name="Dai P.F."/>
            <person name="Guo W.B."/>
            <person name="Han X.H."/>
            <person name="Huang E.J."/>
            <person name="Li L.F."/>
            <person name="Wei W."/>
            <person name="Gao Y.C."/>
            <person name="Liu J.Z."/>
            <person name="Shao H.Z."/>
            <person name="Wang X."/>
            <person name="Wang C.C."/>
            <person name="Yang T.C."/>
            <person name="Huo Q.B."/>
            <person name="Li W."/>
            <person name="Chen H.Y."/>
            <person name="Chen S.E."/>
            <person name="Zhou L.G."/>
            <person name="Ni X.B."/>
            <person name="Tian J.H."/>
            <person name="Sheng Y."/>
            <person name="Liu T."/>
            <person name="Pan Y.S."/>
            <person name="Xia L.Y."/>
            <person name="Li J."/>
            <person name="Zhao F."/>
            <person name="Cao W.C."/>
        </authorList>
    </citation>
    <scope>NUCLEOTIDE SEQUENCE</scope>
    <source>
        <strain evidence="3">Rmic-2018</strain>
    </source>
</reference>
<evidence type="ECO:0000313" key="3">
    <source>
        <dbReference type="EMBL" id="KAH7932282.1"/>
    </source>
</evidence>
<evidence type="ECO:0000313" key="4">
    <source>
        <dbReference type="Proteomes" id="UP000821866"/>
    </source>
</evidence>
<dbReference type="VEuPathDB" id="VectorBase:LOC119187468"/>
<dbReference type="GO" id="GO:0004222">
    <property type="term" value="F:metalloendopeptidase activity"/>
    <property type="evidence" value="ECO:0007669"/>
    <property type="project" value="InterPro"/>
</dbReference>
<name>A0A9J6CUS7_RHIMP</name>
<dbReference type="GO" id="GO:0006974">
    <property type="term" value="P:DNA damage response"/>
    <property type="evidence" value="ECO:0007669"/>
    <property type="project" value="InterPro"/>
</dbReference>
<organism evidence="3 4">
    <name type="scientific">Rhipicephalus microplus</name>
    <name type="common">Cattle tick</name>
    <name type="synonym">Boophilus microplus</name>
    <dbReference type="NCBI Taxonomy" id="6941"/>
    <lineage>
        <taxon>Eukaryota</taxon>
        <taxon>Metazoa</taxon>
        <taxon>Ecdysozoa</taxon>
        <taxon>Arthropoda</taxon>
        <taxon>Chelicerata</taxon>
        <taxon>Arachnida</taxon>
        <taxon>Acari</taxon>
        <taxon>Parasitiformes</taxon>
        <taxon>Ixodida</taxon>
        <taxon>Ixodoidea</taxon>
        <taxon>Ixodidae</taxon>
        <taxon>Rhipicephalinae</taxon>
        <taxon>Rhipicephalus</taxon>
        <taxon>Boophilus</taxon>
    </lineage>
</organism>